<keyword evidence="5 7" id="KW-1015">Disulfide bond</keyword>
<evidence type="ECO:0000256" key="1">
    <source>
        <dbReference type="ARBA" id="ARBA00007447"/>
    </source>
</evidence>
<sequence length="785" mass="87808">MFRLFILVAAFAVLINAELRRISLYKTNSIQRLIGIDRRHHRLVRSTSVVRKHLFNDDNISYYGFITIGTPPQKFKGHIIDMNMKNQAHTGTVSGYLSMDVVNIAGLNIQNQTFGEVISQLGTALFYAKFDGILGMGYSEGVVAKGMIPVFNNMIKQGLVEPVFSFYINRHVLFFMHYENSVSEFAGELILGGSDPNHYLGELTYVNVTHKGYWQITMDKIQIGHNSLCSNSCEAIVDTGTTMLIGSRLDIEIINELIGATYINDEIIVDCNRIHYLPNISFFIGGKSFEVTHADYIYVGTENGTTKCMSAFESLNFDDEYVESIWILGSVFIHRYFIEFDMKNDRIGFASKNSNYFEKHVSIISINRGTHRIDQFGIVKIAGVNVQNQIFTQAITRDLTFAYLSYDGILGMGYPEISTKGVPPVFTTMIEQGLVIKMRHMVFCDDGCEAIAHTGFSGLSGPASEIEFINNEVDTLRRVGISHGDTLVDCHEISKLPNVTFFLNNKPFVLTAKDYINTRTIAGVNVQNQTFTEAVTRDLTFAYMSYDGILGMGYPEISTKGVPPVFTTMIEQGLVIKMRHMIFCEDGCEAIAHTGFSGLSGPASEIEFINNEIDSLRRVGISHAGDLFVDCRQISKLPNVIFFLNNKPLVLTPKDYINTRTIYLNTSNHDKCKALHRKYNSNNSLTHIEVGTYIGLHYAVGELTGYLSTDVMNIAGVSIQNQTFTEAVRPDPTFTFLAYDGILGMGYPEMSTKGVPPVFNSMIEQGLVSAPVFSFYLNRHVSSYV</sequence>
<dbReference type="MEROPS" id="A01.007"/>
<keyword evidence="6" id="KW-0325">Glycoprotein</keyword>
<evidence type="ECO:0000256" key="5">
    <source>
        <dbReference type="ARBA" id="ARBA00023157"/>
    </source>
</evidence>
<evidence type="ECO:0000259" key="10">
    <source>
        <dbReference type="PROSITE" id="PS51767"/>
    </source>
</evidence>
<evidence type="ECO:0000256" key="3">
    <source>
        <dbReference type="ARBA" id="ARBA00022750"/>
    </source>
</evidence>
<dbReference type="InterPro" id="IPR021109">
    <property type="entry name" value="Peptidase_aspartic_dom_sf"/>
</dbReference>
<keyword evidence="9" id="KW-0732">Signal</keyword>
<dbReference type="STRING" id="103372.F4WMG0"/>
<organism evidence="12">
    <name type="scientific">Acromyrmex echinatior</name>
    <name type="common">Panamanian leafcutter ant</name>
    <name type="synonym">Acromyrmex octospinosus echinatior</name>
    <dbReference type="NCBI Taxonomy" id="103372"/>
    <lineage>
        <taxon>Eukaryota</taxon>
        <taxon>Metazoa</taxon>
        <taxon>Ecdysozoa</taxon>
        <taxon>Arthropoda</taxon>
        <taxon>Hexapoda</taxon>
        <taxon>Insecta</taxon>
        <taxon>Pterygota</taxon>
        <taxon>Neoptera</taxon>
        <taxon>Endopterygota</taxon>
        <taxon>Hymenoptera</taxon>
        <taxon>Apocrita</taxon>
        <taxon>Aculeata</taxon>
        <taxon>Formicoidea</taxon>
        <taxon>Formicidae</taxon>
        <taxon>Myrmicinae</taxon>
        <taxon>Acromyrmex</taxon>
    </lineage>
</organism>
<dbReference type="EMBL" id="GL888217">
    <property type="protein sequence ID" value="EGI64804.1"/>
    <property type="molecule type" value="Genomic_DNA"/>
</dbReference>
<dbReference type="Proteomes" id="UP000007755">
    <property type="component" value="Unassembled WGS sequence"/>
</dbReference>
<accession>F4WMG0</accession>
<dbReference type="InterPro" id="IPR001969">
    <property type="entry name" value="Aspartic_peptidase_AS"/>
</dbReference>
<dbReference type="AlphaFoldDB" id="F4WMG0"/>
<dbReference type="GO" id="GO:0005764">
    <property type="term" value="C:lysosome"/>
    <property type="evidence" value="ECO:0007669"/>
    <property type="project" value="TreeGrafter"/>
</dbReference>
<gene>
    <name evidence="11" type="ORF">G5I_06994</name>
</gene>
<evidence type="ECO:0000256" key="6">
    <source>
        <dbReference type="ARBA" id="ARBA00023180"/>
    </source>
</evidence>
<dbReference type="PROSITE" id="PS51767">
    <property type="entry name" value="PEPTIDASE_A1"/>
    <property type="match status" value="2"/>
</dbReference>
<keyword evidence="12" id="KW-1185">Reference proteome</keyword>
<dbReference type="InterPro" id="IPR001461">
    <property type="entry name" value="Aspartic_peptidase_A1"/>
</dbReference>
<keyword evidence="2 8" id="KW-0645">Protease</keyword>
<comment type="similarity">
    <text evidence="1 8">Belongs to the peptidase A1 family.</text>
</comment>
<dbReference type="InterPro" id="IPR033121">
    <property type="entry name" value="PEPTIDASE_A1"/>
</dbReference>
<dbReference type="PANTHER" id="PTHR47966">
    <property type="entry name" value="BETA-SITE APP-CLEAVING ENZYME, ISOFORM A-RELATED"/>
    <property type="match status" value="1"/>
</dbReference>
<dbReference type="GO" id="GO:0004190">
    <property type="term" value="F:aspartic-type endopeptidase activity"/>
    <property type="evidence" value="ECO:0007669"/>
    <property type="project" value="UniProtKB-KW"/>
</dbReference>
<reference evidence="11" key="1">
    <citation type="submission" date="2011-02" db="EMBL/GenBank/DDBJ databases">
        <title>The genome of the leaf-cutting ant Acromyrmex echinatior suggests key adaptations to social evolution and fungus farming.</title>
        <authorList>
            <person name="Nygaard S."/>
            <person name="Zhang G."/>
        </authorList>
    </citation>
    <scope>NUCLEOTIDE SEQUENCE</scope>
</reference>
<dbReference type="Gene3D" id="2.40.70.10">
    <property type="entry name" value="Acid Proteases"/>
    <property type="match status" value="6"/>
</dbReference>
<dbReference type="Pfam" id="PF00026">
    <property type="entry name" value="Asp"/>
    <property type="match status" value="6"/>
</dbReference>
<evidence type="ECO:0000313" key="11">
    <source>
        <dbReference type="EMBL" id="EGI64804.1"/>
    </source>
</evidence>
<evidence type="ECO:0000256" key="4">
    <source>
        <dbReference type="ARBA" id="ARBA00022801"/>
    </source>
</evidence>
<evidence type="ECO:0000256" key="8">
    <source>
        <dbReference type="RuleBase" id="RU000454"/>
    </source>
</evidence>
<protein>
    <submittedName>
        <fullName evidence="11">Lysosomal aspartic protease</fullName>
    </submittedName>
</protein>
<dbReference type="PROSITE" id="PS00141">
    <property type="entry name" value="ASP_PROTEASE"/>
    <property type="match status" value="1"/>
</dbReference>
<dbReference type="FunFam" id="2.40.70.10:FF:000008">
    <property type="entry name" value="Cathepsin D"/>
    <property type="match status" value="1"/>
</dbReference>
<dbReference type="eggNOG" id="KOG1339">
    <property type="taxonomic scope" value="Eukaryota"/>
</dbReference>
<feature type="chain" id="PRO_5003318769" evidence="9">
    <location>
        <begin position="18"/>
        <end position="785"/>
    </location>
</feature>
<keyword evidence="4 8" id="KW-0378">Hydrolase</keyword>
<feature type="domain" description="Peptidase A1" evidence="10">
    <location>
        <begin position="1"/>
        <end position="350"/>
    </location>
</feature>
<feature type="signal peptide" evidence="9">
    <location>
        <begin position="1"/>
        <end position="17"/>
    </location>
</feature>
<dbReference type="GO" id="GO:0006508">
    <property type="term" value="P:proteolysis"/>
    <property type="evidence" value="ECO:0007669"/>
    <property type="project" value="UniProtKB-KW"/>
</dbReference>
<name>F4WMG0_ACREC</name>
<proteinExistence type="inferred from homology"/>
<dbReference type="OrthoDB" id="7532486at2759"/>
<dbReference type="PANTHER" id="PTHR47966:SF51">
    <property type="entry name" value="BETA-SITE APP-CLEAVING ENZYME, ISOFORM A-RELATED"/>
    <property type="match status" value="1"/>
</dbReference>
<evidence type="ECO:0000256" key="7">
    <source>
        <dbReference type="PIRSR" id="PIRSR601461-2"/>
    </source>
</evidence>
<evidence type="ECO:0000256" key="2">
    <source>
        <dbReference type="ARBA" id="ARBA00022670"/>
    </source>
</evidence>
<keyword evidence="3 8" id="KW-0064">Aspartyl protease</keyword>
<dbReference type="SUPFAM" id="SSF50630">
    <property type="entry name" value="Acid proteases"/>
    <property type="match status" value="4"/>
</dbReference>
<dbReference type="FunFam" id="2.40.70.10:FF:000002">
    <property type="entry name" value="Vacuolar aspartic proteinase"/>
    <property type="match status" value="1"/>
</dbReference>
<feature type="domain" description="Peptidase A1" evidence="10">
    <location>
        <begin position="593"/>
        <end position="785"/>
    </location>
</feature>
<dbReference type="InParanoid" id="F4WMG0"/>
<feature type="disulfide bond" evidence="7">
    <location>
        <begin position="229"/>
        <end position="233"/>
    </location>
</feature>
<dbReference type="PRINTS" id="PR00792">
    <property type="entry name" value="PEPSIN"/>
</dbReference>
<evidence type="ECO:0000256" key="9">
    <source>
        <dbReference type="SAM" id="SignalP"/>
    </source>
</evidence>
<evidence type="ECO:0000313" key="12">
    <source>
        <dbReference type="Proteomes" id="UP000007755"/>
    </source>
</evidence>